<dbReference type="AlphaFoldDB" id="A0AAW1UR60"/>
<sequence length="99" mass="11749">MLVRNDAVVALEFHQDNLNYECYLNISRNFGGGYLENFPLADHRNIFYERDRAPPNNGHLVNNHLQDLFYDQWIANNGPYLWPPRSTDLKRLKIFILNQ</sequence>
<name>A0AAW1UR60_9CUCU</name>
<proteinExistence type="predicted"/>
<organism evidence="1 2">
    <name type="scientific">Henosepilachna vigintioctopunctata</name>
    <dbReference type="NCBI Taxonomy" id="420089"/>
    <lineage>
        <taxon>Eukaryota</taxon>
        <taxon>Metazoa</taxon>
        <taxon>Ecdysozoa</taxon>
        <taxon>Arthropoda</taxon>
        <taxon>Hexapoda</taxon>
        <taxon>Insecta</taxon>
        <taxon>Pterygota</taxon>
        <taxon>Neoptera</taxon>
        <taxon>Endopterygota</taxon>
        <taxon>Coleoptera</taxon>
        <taxon>Polyphaga</taxon>
        <taxon>Cucujiformia</taxon>
        <taxon>Coccinelloidea</taxon>
        <taxon>Coccinellidae</taxon>
        <taxon>Epilachninae</taxon>
        <taxon>Epilachnini</taxon>
        <taxon>Henosepilachna</taxon>
    </lineage>
</organism>
<comment type="caution">
    <text evidence="1">The sequence shown here is derived from an EMBL/GenBank/DDBJ whole genome shotgun (WGS) entry which is preliminary data.</text>
</comment>
<dbReference type="PANTHER" id="PTHR47326">
    <property type="entry name" value="TRANSPOSABLE ELEMENT TC3 TRANSPOSASE-LIKE PROTEIN"/>
    <property type="match status" value="1"/>
</dbReference>
<dbReference type="Proteomes" id="UP001431783">
    <property type="component" value="Unassembled WGS sequence"/>
</dbReference>
<dbReference type="PANTHER" id="PTHR47326:SF1">
    <property type="entry name" value="HTH PSQ-TYPE DOMAIN-CONTAINING PROTEIN"/>
    <property type="match status" value="1"/>
</dbReference>
<evidence type="ECO:0000313" key="1">
    <source>
        <dbReference type="EMBL" id="KAK9883545.1"/>
    </source>
</evidence>
<keyword evidence="2" id="KW-1185">Reference proteome</keyword>
<reference evidence="1 2" key="1">
    <citation type="submission" date="2023-03" db="EMBL/GenBank/DDBJ databases">
        <title>Genome insight into feeding habits of ladybird beetles.</title>
        <authorList>
            <person name="Li H.-S."/>
            <person name="Huang Y.-H."/>
            <person name="Pang H."/>
        </authorList>
    </citation>
    <scope>NUCLEOTIDE SEQUENCE [LARGE SCALE GENOMIC DNA]</scope>
    <source>
        <strain evidence="1">SYSU_2023b</strain>
        <tissue evidence="1">Whole body</tissue>
    </source>
</reference>
<accession>A0AAW1UR60</accession>
<dbReference type="EMBL" id="JARQZJ010000091">
    <property type="protein sequence ID" value="KAK9883545.1"/>
    <property type="molecule type" value="Genomic_DNA"/>
</dbReference>
<protein>
    <submittedName>
        <fullName evidence="1">Uncharacterized protein</fullName>
    </submittedName>
</protein>
<gene>
    <name evidence="1" type="ORF">WA026_001720</name>
</gene>
<evidence type="ECO:0000313" key="2">
    <source>
        <dbReference type="Proteomes" id="UP001431783"/>
    </source>
</evidence>